<protein>
    <submittedName>
        <fullName evidence="1">Uncharacterized protein</fullName>
    </submittedName>
</protein>
<organism evidence="1 2">
    <name type="scientific">Solibaculum intestinale</name>
    <dbReference type="NCBI Taxonomy" id="3133165"/>
    <lineage>
        <taxon>Bacteria</taxon>
        <taxon>Bacillati</taxon>
        <taxon>Bacillota</taxon>
        <taxon>Clostridia</taxon>
        <taxon>Eubacteriales</taxon>
        <taxon>Oscillospiraceae</taxon>
        <taxon>Solibaculum</taxon>
    </lineage>
</organism>
<evidence type="ECO:0000313" key="1">
    <source>
        <dbReference type="EMBL" id="MEQ2441440.1"/>
    </source>
</evidence>
<comment type="caution">
    <text evidence="1">The sequence shown here is derived from an EMBL/GenBank/DDBJ whole genome shotgun (WGS) entry which is preliminary data.</text>
</comment>
<evidence type="ECO:0000313" key="2">
    <source>
        <dbReference type="Proteomes" id="UP001489509"/>
    </source>
</evidence>
<accession>A0ABV1E2B3</accession>
<keyword evidence="2" id="KW-1185">Reference proteome</keyword>
<gene>
    <name evidence="1" type="ORF">WMO26_11435</name>
</gene>
<sequence>MRKRTEELMKLLRTENNIQTYLTVCKAELLDMTVGECLCRFLEQYHVKKADVIRRSGLNQIYRYQIFADTKTPFPR</sequence>
<reference evidence="1 2" key="1">
    <citation type="submission" date="2024-03" db="EMBL/GenBank/DDBJ databases">
        <title>Human intestinal bacterial collection.</title>
        <authorList>
            <person name="Pauvert C."/>
            <person name="Hitch T.C.A."/>
            <person name="Clavel T."/>
        </authorList>
    </citation>
    <scope>NUCLEOTIDE SEQUENCE [LARGE SCALE GENOMIC DNA]</scope>
    <source>
        <strain evidence="1 2">CLA-JM-H44</strain>
    </source>
</reference>
<dbReference type="Proteomes" id="UP001489509">
    <property type="component" value="Unassembled WGS sequence"/>
</dbReference>
<name>A0ABV1E2B3_9FIRM</name>
<dbReference type="EMBL" id="JBBMFD010000025">
    <property type="protein sequence ID" value="MEQ2441440.1"/>
    <property type="molecule type" value="Genomic_DNA"/>
</dbReference>
<dbReference type="RefSeq" id="WP_349220521.1">
    <property type="nucleotide sequence ID" value="NZ_JBBMFD010000025.1"/>
</dbReference>
<proteinExistence type="predicted"/>